<proteinExistence type="predicted"/>
<feature type="region of interest" description="Disordered" evidence="1">
    <location>
        <begin position="48"/>
        <end position="75"/>
    </location>
</feature>
<evidence type="ECO:0000313" key="3">
    <source>
        <dbReference type="EMBL" id="TGL84269.1"/>
    </source>
</evidence>
<sequence length="75" mass="7686">MERFELFILLSVILTAFIFFANRLKRNANSTGHSDVSDFSGWTNSGSDSLSDFDSGDSGDSGGGDSGGGDGGGGD</sequence>
<protein>
    <submittedName>
        <fullName evidence="3">Uncharacterized protein</fullName>
    </submittedName>
</protein>
<reference evidence="3 4" key="1">
    <citation type="journal article" date="2019" name="PLoS Negl. Trop. Dis.">
        <title>Revisiting the worldwide diversity of Leptospira species in the environment.</title>
        <authorList>
            <person name="Vincent A.T."/>
            <person name="Schiettekatte O."/>
            <person name="Bourhy P."/>
            <person name="Veyrier F.J."/>
            <person name="Picardeau M."/>
        </authorList>
    </citation>
    <scope>NUCLEOTIDE SEQUENCE [LARGE SCALE GENOMIC DNA]</scope>
    <source>
        <strain evidence="3 4">201702445</strain>
    </source>
</reference>
<keyword evidence="2" id="KW-1133">Transmembrane helix</keyword>
<evidence type="ECO:0000256" key="2">
    <source>
        <dbReference type="SAM" id="Phobius"/>
    </source>
</evidence>
<feature type="transmembrane region" description="Helical" evidence="2">
    <location>
        <begin position="6"/>
        <end position="24"/>
    </location>
</feature>
<dbReference type="AlphaFoldDB" id="A0A6N4QC19"/>
<comment type="caution">
    <text evidence="3">The sequence shown here is derived from an EMBL/GenBank/DDBJ whole genome shotgun (WGS) entry which is preliminary data.</text>
</comment>
<keyword evidence="2" id="KW-0472">Membrane</keyword>
<evidence type="ECO:0000256" key="1">
    <source>
        <dbReference type="SAM" id="MobiDB-lite"/>
    </source>
</evidence>
<dbReference type="EMBL" id="RQGM01000042">
    <property type="protein sequence ID" value="TGL84269.1"/>
    <property type="molecule type" value="Genomic_DNA"/>
</dbReference>
<feature type="compositionally biased region" description="Gly residues" evidence="1">
    <location>
        <begin position="59"/>
        <end position="75"/>
    </location>
</feature>
<name>A0A6N4QC19_9LEPT</name>
<feature type="compositionally biased region" description="Low complexity" evidence="1">
    <location>
        <begin position="48"/>
        <end position="58"/>
    </location>
</feature>
<dbReference type="RefSeq" id="WP_135571154.1">
    <property type="nucleotide sequence ID" value="NZ_RQGK01000074.1"/>
</dbReference>
<accession>A0A6N4QC19</accession>
<dbReference type="Proteomes" id="UP000297613">
    <property type="component" value="Unassembled WGS sequence"/>
</dbReference>
<evidence type="ECO:0000313" key="4">
    <source>
        <dbReference type="Proteomes" id="UP000297613"/>
    </source>
</evidence>
<organism evidence="3 4">
    <name type="scientific">Leptospira yasudae</name>
    <dbReference type="NCBI Taxonomy" id="2202201"/>
    <lineage>
        <taxon>Bacteria</taxon>
        <taxon>Pseudomonadati</taxon>
        <taxon>Spirochaetota</taxon>
        <taxon>Spirochaetia</taxon>
        <taxon>Leptospirales</taxon>
        <taxon>Leptospiraceae</taxon>
        <taxon>Leptospira</taxon>
    </lineage>
</organism>
<gene>
    <name evidence="3" type="ORF">EHQ83_11310</name>
</gene>
<keyword evidence="2" id="KW-0812">Transmembrane</keyword>